<proteinExistence type="inferred from homology"/>
<sequence>MSVKYELRHLRHFIAVAEELNFRAAAEHLNFAQPALSRSIRQLEEHLTFDLFVRTSRKVKLTKEGEIFLKGAYQVMATLSASQRLAQRSLRGEIDVLRIGHTDSAIIGILPTVIAQFKKVAPDVKLDLLLEVTNQQIESVYNKKLDIGFVTGPIDLPDLRGITVHRDNIVAVISEHHPLADRASVAIHDLKGEGYIMGNDIGWQHFNNHINSICMRHGFRPNVIQAANNTDTILSFISANIGITLHLSSIRNYVRKGTVVLDIHDIEDTIPTQVIWRNDNLSPVLAQLLVFIREKFSLTQH</sequence>
<dbReference type="PANTHER" id="PTHR30346">
    <property type="entry name" value="TRANSCRIPTIONAL DUAL REGULATOR HCAR-RELATED"/>
    <property type="match status" value="1"/>
</dbReference>
<keyword evidence="4" id="KW-0804">Transcription</keyword>
<feature type="domain" description="HTH lysR-type" evidence="5">
    <location>
        <begin position="5"/>
        <end position="62"/>
    </location>
</feature>
<dbReference type="InterPro" id="IPR036390">
    <property type="entry name" value="WH_DNA-bd_sf"/>
</dbReference>
<reference evidence="6 7" key="1">
    <citation type="submission" date="2022-07" db="EMBL/GenBank/DDBJ databases">
        <title>Photobacterium pectinilyticum sp. nov., a marine bacterium isolated from surface seawater of Qingdao offshore.</title>
        <authorList>
            <person name="Wang X."/>
        </authorList>
    </citation>
    <scope>NUCLEOTIDE SEQUENCE [LARGE SCALE GENOMIC DNA]</scope>
    <source>
        <strain evidence="6 7">ZSDE20</strain>
    </source>
</reference>
<dbReference type="RefSeq" id="WP_255044892.1">
    <property type="nucleotide sequence ID" value="NZ_JANEYT010000089.1"/>
</dbReference>
<evidence type="ECO:0000259" key="5">
    <source>
        <dbReference type="PROSITE" id="PS50931"/>
    </source>
</evidence>
<dbReference type="SUPFAM" id="SSF46785">
    <property type="entry name" value="Winged helix' DNA-binding domain"/>
    <property type="match status" value="1"/>
</dbReference>
<organism evidence="6 7">
    <name type="scientific">Photobacterium pectinilyticum</name>
    <dbReference type="NCBI Taxonomy" id="2906793"/>
    <lineage>
        <taxon>Bacteria</taxon>
        <taxon>Pseudomonadati</taxon>
        <taxon>Pseudomonadota</taxon>
        <taxon>Gammaproteobacteria</taxon>
        <taxon>Vibrionales</taxon>
        <taxon>Vibrionaceae</taxon>
        <taxon>Photobacterium</taxon>
    </lineage>
</organism>
<protein>
    <submittedName>
        <fullName evidence="6">LysR substrate-binding domain-containing protein</fullName>
    </submittedName>
</protein>
<dbReference type="PANTHER" id="PTHR30346:SF0">
    <property type="entry name" value="HCA OPERON TRANSCRIPTIONAL ACTIVATOR HCAR"/>
    <property type="match status" value="1"/>
</dbReference>
<evidence type="ECO:0000256" key="4">
    <source>
        <dbReference type="ARBA" id="ARBA00023163"/>
    </source>
</evidence>
<dbReference type="InterPro" id="IPR005119">
    <property type="entry name" value="LysR_subst-bd"/>
</dbReference>
<dbReference type="PROSITE" id="PS50931">
    <property type="entry name" value="HTH_LYSR"/>
    <property type="match status" value="1"/>
</dbReference>
<accession>A0ABT1N7S6</accession>
<comment type="caution">
    <text evidence="6">The sequence shown here is derived from an EMBL/GenBank/DDBJ whole genome shotgun (WGS) entry which is preliminary data.</text>
</comment>
<dbReference type="Proteomes" id="UP001524460">
    <property type="component" value="Unassembled WGS sequence"/>
</dbReference>
<dbReference type="CDD" id="cd08414">
    <property type="entry name" value="PBP2_LTTR_aromatics_like"/>
    <property type="match status" value="1"/>
</dbReference>
<dbReference type="Gene3D" id="3.40.190.10">
    <property type="entry name" value="Periplasmic binding protein-like II"/>
    <property type="match status" value="2"/>
</dbReference>
<dbReference type="EMBL" id="JANEYT010000089">
    <property type="protein sequence ID" value="MCQ1060801.1"/>
    <property type="molecule type" value="Genomic_DNA"/>
</dbReference>
<evidence type="ECO:0000256" key="3">
    <source>
        <dbReference type="ARBA" id="ARBA00023125"/>
    </source>
</evidence>
<dbReference type="Gene3D" id="1.10.10.10">
    <property type="entry name" value="Winged helix-like DNA-binding domain superfamily/Winged helix DNA-binding domain"/>
    <property type="match status" value="1"/>
</dbReference>
<evidence type="ECO:0000313" key="7">
    <source>
        <dbReference type="Proteomes" id="UP001524460"/>
    </source>
</evidence>
<dbReference type="Pfam" id="PF00126">
    <property type="entry name" value="HTH_1"/>
    <property type="match status" value="1"/>
</dbReference>
<keyword evidence="7" id="KW-1185">Reference proteome</keyword>
<comment type="similarity">
    <text evidence="1">Belongs to the LysR transcriptional regulatory family.</text>
</comment>
<keyword evidence="2" id="KW-0805">Transcription regulation</keyword>
<evidence type="ECO:0000256" key="1">
    <source>
        <dbReference type="ARBA" id="ARBA00009437"/>
    </source>
</evidence>
<evidence type="ECO:0000313" key="6">
    <source>
        <dbReference type="EMBL" id="MCQ1060801.1"/>
    </source>
</evidence>
<dbReference type="PRINTS" id="PR00039">
    <property type="entry name" value="HTHLYSR"/>
</dbReference>
<name>A0ABT1N7S6_9GAMM</name>
<dbReference type="SUPFAM" id="SSF53850">
    <property type="entry name" value="Periplasmic binding protein-like II"/>
    <property type="match status" value="1"/>
</dbReference>
<gene>
    <name evidence="6" type="ORF">NHN17_22415</name>
</gene>
<dbReference type="Pfam" id="PF03466">
    <property type="entry name" value="LysR_substrate"/>
    <property type="match status" value="1"/>
</dbReference>
<keyword evidence="3" id="KW-0238">DNA-binding</keyword>
<dbReference type="InterPro" id="IPR036388">
    <property type="entry name" value="WH-like_DNA-bd_sf"/>
</dbReference>
<evidence type="ECO:0000256" key="2">
    <source>
        <dbReference type="ARBA" id="ARBA00023015"/>
    </source>
</evidence>
<dbReference type="InterPro" id="IPR000847">
    <property type="entry name" value="LysR_HTH_N"/>
</dbReference>